<dbReference type="EMBL" id="AP005416">
    <property type="protein sequence ID" value="BAD03582.1"/>
    <property type="molecule type" value="Genomic_DNA"/>
</dbReference>
<accession>Q6Z1J0</accession>
<evidence type="ECO:0000256" key="1">
    <source>
        <dbReference type="SAM" id="MobiDB-lite"/>
    </source>
</evidence>
<feature type="domain" description="Cytosolic endo-beta-N-acetylglucosaminidase TIM barrel" evidence="2">
    <location>
        <begin position="141"/>
        <end position="178"/>
    </location>
</feature>
<feature type="compositionally biased region" description="Low complexity" evidence="1">
    <location>
        <begin position="321"/>
        <end position="340"/>
    </location>
</feature>
<reference evidence="5" key="3">
    <citation type="journal article" date="2005" name="Nature">
        <title>The map-based sequence of the rice genome.</title>
        <authorList>
            <consortium name="International rice genome sequencing project (IRGSP)"/>
            <person name="Matsumoto T."/>
            <person name="Wu J."/>
            <person name="Kanamori H."/>
            <person name="Katayose Y."/>
            <person name="Fujisawa M."/>
            <person name="Namiki N."/>
            <person name="Mizuno H."/>
            <person name="Yamamoto K."/>
            <person name="Antonio B.A."/>
            <person name="Baba T."/>
            <person name="Sakata K."/>
            <person name="Nagamura Y."/>
            <person name="Aoki H."/>
            <person name="Arikawa K."/>
            <person name="Arita K."/>
            <person name="Bito T."/>
            <person name="Chiden Y."/>
            <person name="Fujitsuka N."/>
            <person name="Fukunaka R."/>
            <person name="Hamada M."/>
            <person name="Harada C."/>
            <person name="Hayashi A."/>
            <person name="Hijishita S."/>
            <person name="Honda M."/>
            <person name="Hosokawa S."/>
            <person name="Ichikawa Y."/>
            <person name="Idonuma A."/>
            <person name="Iijima M."/>
            <person name="Ikeda M."/>
            <person name="Ikeno M."/>
            <person name="Ito K."/>
            <person name="Ito S."/>
            <person name="Ito T."/>
            <person name="Ito Y."/>
            <person name="Ito Y."/>
            <person name="Iwabuchi A."/>
            <person name="Kamiya K."/>
            <person name="Karasawa W."/>
            <person name="Kurita K."/>
            <person name="Katagiri S."/>
            <person name="Kikuta A."/>
            <person name="Kobayashi H."/>
            <person name="Kobayashi N."/>
            <person name="Machita K."/>
            <person name="Maehara T."/>
            <person name="Masukawa M."/>
            <person name="Mizubayashi T."/>
            <person name="Mukai Y."/>
            <person name="Nagasaki H."/>
            <person name="Nagata Y."/>
            <person name="Naito S."/>
            <person name="Nakashima M."/>
            <person name="Nakama Y."/>
            <person name="Nakamichi Y."/>
            <person name="Nakamura M."/>
            <person name="Meguro A."/>
            <person name="Negishi M."/>
            <person name="Ohta I."/>
            <person name="Ohta T."/>
            <person name="Okamoto M."/>
            <person name="Ono N."/>
            <person name="Saji S."/>
            <person name="Sakaguchi M."/>
            <person name="Sakai K."/>
            <person name="Shibata M."/>
            <person name="Shimokawa T."/>
            <person name="Song J."/>
            <person name="Takazaki Y."/>
            <person name="Terasawa K."/>
            <person name="Tsugane M."/>
            <person name="Tsuji K."/>
            <person name="Ueda S."/>
            <person name="Waki K."/>
            <person name="Yamagata H."/>
            <person name="Yamamoto M."/>
            <person name="Yamamoto S."/>
            <person name="Yamane H."/>
            <person name="Yoshiki S."/>
            <person name="Yoshihara R."/>
            <person name="Yukawa K."/>
            <person name="Zhong H."/>
            <person name="Yano M."/>
            <person name="Yuan Q."/>
            <person name="Ouyang S."/>
            <person name="Liu J."/>
            <person name="Jones K.M."/>
            <person name="Gansberger K."/>
            <person name="Moffat K."/>
            <person name="Hill J."/>
            <person name="Bera J."/>
            <person name="Fadrosh D."/>
            <person name="Jin S."/>
            <person name="Johri S."/>
            <person name="Kim M."/>
            <person name="Overton L."/>
            <person name="Reardon M."/>
            <person name="Tsitrin T."/>
            <person name="Vuong H."/>
            <person name="Weaver B."/>
            <person name="Ciecko A."/>
            <person name="Tallon L."/>
            <person name="Jackson J."/>
            <person name="Pai G."/>
            <person name="Aken S.V."/>
            <person name="Utterback T."/>
            <person name="Reidmuller S."/>
            <person name="Feldblyum T."/>
            <person name="Hsiao J."/>
            <person name="Zismann V."/>
            <person name="Iobst S."/>
            <person name="de Vazeille A.R."/>
            <person name="Buell C.R."/>
            <person name="Ying K."/>
            <person name="Li Y."/>
            <person name="Lu T."/>
            <person name="Huang Y."/>
            <person name="Zhao Q."/>
            <person name="Feng Q."/>
            <person name="Zhang L."/>
            <person name="Zhu J."/>
            <person name="Weng Q."/>
            <person name="Mu J."/>
            <person name="Lu Y."/>
            <person name="Fan D."/>
            <person name="Liu Y."/>
            <person name="Guan J."/>
            <person name="Zhang Y."/>
            <person name="Yu S."/>
            <person name="Liu X."/>
            <person name="Zhang Y."/>
            <person name="Hong G."/>
            <person name="Han B."/>
            <person name="Choisne N."/>
            <person name="Demange N."/>
            <person name="Orjeda G."/>
            <person name="Samain S."/>
            <person name="Cattolico L."/>
            <person name="Pelletier E."/>
            <person name="Couloux A."/>
            <person name="Segurens B."/>
            <person name="Wincker P."/>
            <person name="D'Hont A."/>
            <person name="Scarpelli C."/>
            <person name="Weissenbach J."/>
            <person name="Salanoubat M."/>
            <person name="Quetier F."/>
            <person name="Yu Y."/>
            <person name="Kim H.R."/>
            <person name="Rambo T."/>
            <person name="Currie J."/>
            <person name="Collura K."/>
            <person name="Luo M."/>
            <person name="Yang T."/>
            <person name="Ammiraju J.S.S."/>
            <person name="Engler F."/>
            <person name="Soderlund C."/>
            <person name="Wing R.A."/>
            <person name="Palmer L.E."/>
            <person name="de la Bastide M."/>
            <person name="Spiegel L."/>
            <person name="Nascimento L."/>
            <person name="Zutavern T."/>
            <person name="O'Shaughnessy A."/>
            <person name="Dike S."/>
            <person name="Dedhia N."/>
            <person name="Preston R."/>
            <person name="Balija V."/>
            <person name="McCombie W.R."/>
            <person name="Chow T."/>
            <person name="Chen H."/>
            <person name="Chung M."/>
            <person name="Chen C."/>
            <person name="Shaw J."/>
            <person name="Wu H."/>
            <person name="Hsiao K."/>
            <person name="Chao Y."/>
            <person name="Chu M."/>
            <person name="Cheng C."/>
            <person name="Hour A."/>
            <person name="Lee P."/>
            <person name="Lin S."/>
            <person name="Lin Y."/>
            <person name="Liou J."/>
            <person name="Liu S."/>
            <person name="Hsing Y."/>
            <person name="Raghuvanshi S."/>
            <person name="Mohanty A."/>
            <person name="Bharti A.K."/>
            <person name="Gaur A."/>
            <person name="Gupta V."/>
            <person name="Kumar D."/>
            <person name="Ravi V."/>
            <person name="Vij S."/>
            <person name="Kapur A."/>
            <person name="Khurana P."/>
            <person name="Khurana P."/>
            <person name="Khurana J.P."/>
            <person name="Tyagi A.K."/>
            <person name="Gaikwad K."/>
            <person name="Singh A."/>
            <person name="Dalal V."/>
            <person name="Srivastava S."/>
            <person name="Dixit A."/>
            <person name="Pal A.K."/>
            <person name="Ghazi I.A."/>
            <person name="Yadav M."/>
            <person name="Pandit A."/>
            <person name="Bhargava A."/>
            <person name="Sureshbabu K."/>
            <person name="Batra K."/>
            <person name="Sharma T.R."/>
            <person name="Mohapatra T."/>
            <person name="Singh N.K."/>
            <person name="Messing J."/>
            <person name="Nelson A.B."/>
            <person name="Fuks G."/>
            <person name="Kavchok S."/>
            <person name="Keizer G."/>
            <person name="Linton E."/>
            <person name="Llaca V."/>
            <person name="Song R."/>
            <person name="Tanyolac B."/>
            <person name="Young S."/>
            <person name="Ho-Il K."/>
            <person name="Hahn J.H."/>
            <person name="Sangsakoo G."/>
            <person name="Vanavichit A."/>
            <person name="de Mattos Luiz.A.T."/>
            <person name="Zimmer P.D."/>
            <person name="Malone G."/>
            <person name="Dellagostin O."/>
            <person name="de Oliveira A.C."/>
            <person name="Bevan M."/>
            <person name="Bancroft I."/>
            <person name="Minx P."/>
            <person name="Cordum H."/>
            <person name="Wilson R."/>
            <person name="Cheng Z."/>
            <person name="Jin W."/>
            <person name="Jiang J."/>
            <person name="Leong S.A."/>
            <person name="Iwama H."/>
            <person name="Gojobori T."/>
            <person name="Itoh T."/>
            <person name="Niimura Y."/>
            <person name="Fujii Y."/>
            <person name="Habara T."/>
            <person name="Sakai H."/>
            <person name="Sato Y."/>
            <person name="Wilson G."/>
            <person name="Kumar K."/>
            <person name="McCouch S."/>
            <person name="Juretic N."/>
            <person name="Hoen D."/>
            <person name="Wright S."/>
            <person name="Bruskiewich R."/>
            <person name="Bureau T."/>
            <person name="Miyao A."/>
            <person name="Hirochika H."/>
            <person name="Nishikawa T."/>
            <person name="Kadowaki K."/>
            <person name="Sugiura M."/>
            <person name="Burr B."/>
            <person name="Sasaki T."/>
        </authorList>
    </citation>
    <scope>NUCLEOTIDE SEQUENCE [LARGE SCALE GENOMIC DNA]</scope>
    <source>
        <strain evidence="5">cv. Nipponbare</strain>
    </source>
</reference>
<dbReference type="PANTHER" id="PTHR13246">
    <property type="entry name" value="ENDO BETA N-ACETYLGLUCOSAMINIDASE"/>
    <property type="match status" value="1"/>
</dbReference>
<organism evidence="4 5">
    <name type="scientific">Oryza sativa subsp. japonica</name>
    <name type="common">Rice</name>
    <dbReference type="NCBI Taxonomy" id="39947"/>
    <lineage>
        <taxon>Eukaryota</taxon>
        <taxon>Viridiplantae</taxon>
        <taxon>Streptophyta</taxon>
        <taxon>Embryophyta</taxon>
        <taxon>Tracheophyta</taxon>
        <taxon>Spermatophyta</taxon>
        <taxon>Magnoliopsida</taxon>
        <taxon>Liliopsida</taxon>
        <taxon>Poales</taxon>
        <taxon>Poaceae</taxon>
        <taxon>BOP clade</taxon>
        <taxon>Oryzoideae</taxon>
        <taxon>Oryzeae</taxon>
        <taxon>Oryzinae</taxon>
        <taxon>Oryza</taxon>
        <taxon>Oryza sativa</taxon>
    </lineage>
</organism>
<keyword evidence="4" id="KW-0378">Hydrolase</keyword>
<reference evidence="5" key="4">
    <citation type="journal article" date="2008" name="Nucleic Acids Res.">
        <title>The rice annotation project database (RAP-DB): 2008 update.</title>
        <authorList>
            <consortium name="The rice annotation project (RAP)"/>
        </authorList>
    </citation>
    <scope>GENOME REANNOTATION</scope>
    <source>
        <strain evidence="5">cv. Nipponbare</strain>
    </source>
</reference>
<gene>
    <name evidence="4" type="ORF">OSJNBb0094P23.34</name>
    <name evidence="3" type="ORF">P0556A11.5</name>
</gene>
<name>Q6Z1J0_ORYSJ</name>
<dbReference type="EMBL" id="AP004589">
    <property type="protein sequence ID" value="BAD03213.1"/>
    <property type="molecule type" value="Genomic_DNA"/>
</dbReference>
<evidence type="ECO:0000259" key="2">
    <source>
        <dbReference type="Pfam" id="PF03644"/>
    </source>
</evidence>
<dbReference type="Gene3D" id="3.20.20.80">
    <property type="entry name" value="Glycosidases"/>
    <property type="match status" value="1"/>
</dbReference>
<evidence type="ECO:0000313" key="5">
    <source>
        <dbReference type="Proteomes" id="UP000000763"/>
    </source>
</evidence>
<protein>
    <submittedName>
        <fullName evidence="4">Glycosyl hydrolase family 85-like protein</fullName>
    </submittedName>
</protein>
<evidence type="ECO:0000313" key="3">
    <source>
        <dbReference type="EMBL" id="BAD03213.1"/>
    </source>
</evidence>
<dbReference type="CAZy" id="GH85">
    <property type="family name" value="Glycoside Hydrolase Family 85"/>
</dbReference>
<dbReference type="Proteomes" id="UP000000763">
    <property type="component" value="Chromosome 8"/>
</dbReference>
<dbReference type="GO" id="GO:0005829">
    <property type="term" value="C:cytosol"/>
    <property type="evidence" value="ECO:0007669"/>
    <property type="project" value="UniProtKB-SubCell"/>
</dbReference>
<reference evidence="3" key="1">
    <citation type="submission" date="2001-12" db="EMBL/GenBank/DDBJ databases">
        <title>Oryza sativa nipponbare(GA3) genomic DNA, chromosome 8, PAC clone:P0556A11.</title>
        <authorList>
            <person name="Sasaki T."/>
            <person name="Matsumoto T."/>
            <person name="Yamamoto K."/>
        </authorList>
    </citation>
    <scope>NUCLEOTIDE SEQUENCE</scope>
</reference>
<sequence>MEDLSDLEGYHHLYTHLKPIILTARILYLTAVNRVQPEFMDQRSICEIPHMARAAAGRPGGGERRLWEPPFDASLPAPPISYPITTLAVLASRAYLSEDGNFHLPFNRASVPALASSRRAAPLPPRRHILACHDFRGGYRDDAAPQGGDDPGAYALWHWHLIDVFVYFSHYLCHAPAAVLGQRRPPPRRQEWDKVVEICEEMLATEASTQMYAERLTELAGNYFLDGEWDIRQASAAGATAAVAPPSSSRLGPMTSSRVVAAVSLPPREAGELRGGIFRRDTFSRVASAVPIRSRRSFYGARDGASSRRLSPMAAVAATTETHGRTTAAAAADGAAPGQTSYGRRRRRADALPPPPSTEPNDSSGCV</sequence>
<dbReference type="PANTHER" id="PTHR13246:SF1">
    <property type="entry name" value="CYTOSOLIC ENDO-BETA-N-ACETYLGLUCOSAMINIDASE"/>
    <property type="match status" value="1"/>
</dbReference>
<evidence type="ECO:0000313" key="4">
    <source>
        <dbReference type="EMBL" id="BAD03582.1"/>
    </source>
</evidence>
<feature type="region of interest" description="Disordered" evidence="1">
    <location>
        <begin position="321"/>
        <end position="367"/>
    </location>
</feature>
<dbReference type="Pfam" id="PF03644">
    <property type="entry name" value="Glyco_hydro_85"/>
    <property type="match status" value="1"/>
</dbReference>
<dbReference type="InterPro" id="IPR005201">
    <property type="entry name" value="TIM_ENGase"/>
</dbReference>
<dbReference type="GO" id="GO:0033925">
    <property type="term" value="F:mannosyl-glycoprotein endo-beta-N-acetylglucosaminidase activity"/>
    <property type="evidence" value="ECO:0007669"/>
    <property type="project" value="UniProtKB-EC"/>
</dbReference>
<dbReference type="AlphaFoldDB" id="Q6Z1J0"/>
<dbReference type="InterPro" id="IPR032979">
    <property type="entry name" value="ENGase"/>
</dbReference>
<reference evidence="4" key="2">
    <citation type="submission" date="2002-06" db="EMBL/GenBank/DDBJ databases">
        <title>Oryza sativa nipponbare(GA3) genomic DNA, chromosome 8, BAC clone:OSJNBb0094P23.</title>
        <authorList>
            <person name="Sasaki T."/>
            <person name="Matsumoto T."/>
            <person name="Katayose Y."/>
        </authorList>
    </citation>
    <scope>NUCLEOTIDE SEQUENCE</scope>
</reference>
<proteinExistence type="predicted"/>